<sequence>MTNLGMSLSLSGIISLMDSFGKLKRVWMIRGAHLVKYEGPQLDSNQPNLAVSRIELVYNGCC</sequence>
<dbReference type="AlphaFoldDB" id="A0A644Y0L5"/>
<gene>
    <name evidence="1" type="ORF">SDC9_68122</name>
</gene>
<protein>
    <submittedName>
        <fullName evidence="1">Uncharacterized protein</fullName>
    </submittedName>
</protein>
<reference evidence="1" key="1">
    <citation type="submission" date="2019-08" db="EMBL/GenBank/DDBJ databases">
        <authorList>
            <person name="Kucharzyk K."/>
            <person name="Murdoch R.W."/>
            <person name="Higgins S."/>
            <person name="Loffler F."/>
        </authorList>
    </citation>
    <scope>NUCLEOTIDE SEQUENCE</scope>
</reference>
<dbReference type="GO" id="GO:0005198">
    <property type="term" value="F:structural molecule activity"/>
    <property type="evidence" value="ECO:0007669"/>
    <property type="project" value="InterPro"/>
</dbReference>
<name>A0A644Y0L5_9ZZZZ</name>
<proteinExistence type="predicted"/>
<dbReference type="Pfam" id="PF06841">
    <property type="entry name" value="Phage_T4_gp19"/>
    <property type="match status" value="1"/>
</dbReference>
<evidence type="ECO:0000313" key="1">
    <source>
        <dbReference type="EMBL" id="MPM21677.1"/>
    </source>
</evidence>
<comment type="caution">
    <text evidence="1">The sequence shown here is derived from an EMBL/GenBank/DDBJ whole genome shotgun (WGS) entry which is preliminary data.</text>
</comment>
<dbReference type="EMBL" id="VSSQ01003643">
    <property type="protein sequence ID" value="MPM21677.1"/>
    <property type="molecule type" value="Genomic_DNA"/>
</dbReference>
<accession>A0A644Y0L5</accession>
<organism evidence="1">
    <name type="scientific">bioreactor metagenome</name>
    <dbReference type="NCBI Taxonomy" id="1076179"/>
    <lineage>
        <taxon>unclassified sequences</taxon>
        <taxon>metagenomes</taxon>
        <taxon>ecological metagenomes</taxon>
    </lineage>
</organism>
<dbReference type="InterPro" id="IPR010667">
    <property type="entry name" value="Phage_T4_Gp19"/>
</dbReference>